<evidence type="ECO:0000313" key="1">
    <source>
        <dbReference type="EMBL" id="MBE5063175.1"/>
    </source>
</evidence>
<sequence length="110" mass="12626">MMLETLLGLPGFIYQAGGTYYFLGKWICKECTDVDATDCVAMYQMCRDAKEEKEAFLYFQKIRAYSDFALEIPYDPEKIRTGIQSLLDSLSPEAAASLEKQIRQVQEDMQ</sequence>
<protein>
    <submittedName>
        <fullName evidence="1">Uncharacterized protein</fullName>
    </submittedName>
</protein>
<gene>
    <name evidence="1" type="ORF">INF30_07860</name>
</gene>
<proteinExistence type="predicted"/>
<comment type="caution">
    <text evidence="1">The sequence shown here is derived from an EMBL/GenBank/DDBJ whole genome shotgun (WGS) entry which is preliminary data.</text>
</comment>
<accession>A0ABR9RJM3</accession>
<organism evidence="1 2">
    <name type="scientific">Claveliimonas monacensis</name>
    <dbReference type="NCBI Taxonomy" id="2779351"/>
    <lineage>
        <taxon>Bacteria</taxon>
        <taxon>Bacillati</taxon>
        <taxon>Bacillota</taxon>
        <taxon>Clostridia</taxon>
        <taxon>Lachnospirales</taxon>
        <taxon>Lachnospiraceae</taxon>
        <taxon>Claveliimonas</taxon>
    </lineage>
</organism>
<reference evidence="1 2" key="1">
    <citation type="submission" date="2020-10" db="EMBL/GenBank/DDBJ databases">
        <title>ChiBAC.</title>
        <authorList>
            <person name="Zenner C."/>
            <person name="Hitch T.C.A."/>
            <person name="Clavel T."/>
        </authorList>
    </citation>
    <scope>NUCLEOTIDE SEQUENCE [LARGE SCALE GENOMIC DNA]</scope>
    <source>
        <strain evidence="1 2">DSM 108991</strain>
    </source>
</reference>
<evidence type="ECO:0000313" key="2">
    <source>
        <dbReference type="Proteomes" id="UP000758652"/>
    </source>
</evidence>
<dbReference type="Proteomes" id="UP000758652">
    <property type="component" value="Unassembled WGS sequence"/>
</dbReference>
<dbReference type="EMBL" id="JADCKL010000004">
    <property type="protein sequence ID" value="MBE5063175.1"/>
    <property type="molecule type" value="Genomic_DNA"/>
</dbReference>
<keyword evidence="2" id="KW-1185">Reference proteome</keyword>
<name>A0ABR9RJM3_9FIRM</name>